<protein>
    <submittedName>
        <fullName evidence="7">Uncharacterized protein</fullName>
    </submittedName>
</protein>
<evidence type="ECO:0000256" key="2">
    <source>
        <dbReference type="ARBA" id="ARBA00007336"/>
    </source>
</evidence>
<sequence>MGEEFESTALSKKEQRKLKKLLRKAKKEEEEDDRLDLEKLNESASEEEEVELDQESNSEDEEESDIPLSEAELEPDADVVPHTKLTVNKVAALKQSLASFALPWDKLPFDEHQSVTSSERVDTQVKDVFDDTERELAFYKQGLEAAKIARQKLLALNVPFTRPPDYFAEMVKSDAHMDQLKVKLIKEASEKKAREEARRQRQLKKFGKQVQNETLQKRQKEKSEALAKIKSLKRKKQNHEIDEEEFNIAVEEAVAAAPEQGRRGNKKQKVESKLNRKKPQRPGKSKRHRRGK</sequence>
<dbReference type="RefSeq" id="XP_018209126.1">
    <property type="nucleotide sequence ID" value="XM_018356689.1"/>
</dbReference>
<feature type="region of interest" description="Disordered" evidence="6">
    <location>
        <begin position="255"/>
        <end position="292"/>
    </location>
</feature>
<feature type="region of interest" description="Disordered" evidence="6">
    <location>
        <begin position="21"/>
        <end position="77"/>
    </location>
</feature>
<comment type="subcellular location">
    <subcellularLocation>
        <location evidence="1">Nucleus</location>
        <location evidence="1">Nucleolus</location>
    </subcellularLocation>
</comment>
<accession>A0A1B7SCF0</accession>
<evidence type="ECO:0000256" key="1">
    <source>
        <dbReference type="ARBA" id="ARBA00004604"/>
    </source>
</evidence>
<feature type="compositionally biased region" description="Basic and acidic residues" evidence="6">
    <location>
        <begin position="190"/>
        <end position="199"/>
    </location>
</feature>
<dbReference type="EMBL" id="JAEUBD010000146">
    <property type="protein sequence ID" value="KAH3676668.1"/>
    <property type="molecule type" value="Genomic_DNA"/>
</dbReference>
<evidence type="ECO:0000256" key="4">
    <source>
        <dbReference type="ARBA" id="ARBA00023054"/>
    </source>
</evidence>
<feature type="region of interest" description="Disordered" evidence="6">
    <location>
        <begin position="190"/>
        <end position="224"/>
    </location>
</feature>
<evidence type="ECO:0000256" key="5">
    <source>
        <dbReference type="ARBA" id="ARBA00023242"/>
    </source>
</evidence>
<dbReference type="GO" id="GO:0030687">
    <property type="term" value="C:preribosome, large subunit precursor"/>
    <property type="evidence" value="ECO:0007669"/>
    <property type="project" value="EnsemblFungi"/>
</dbReference>
<reference evidence="7" key="1">
    <citation type="journal article" date="2021" name="Open Biol.">
        <title>Shared evolutionary footprints suggest mitochondrial oxidative damage underlies multiple complex I losses in fungi.</title>
        <authorList>
            <person name="Schikora-Tamarit M.A."/>
            <person name="Marcet-Houben M."/>
            <person name="Nosek J."/>
            <person name="Gabaldon T."/>
        </authorList>
    </citation>
    <scope>NUCLEOTIDE SEQUENCE</scope>
    <source>
        <strain evidence="7">NCAIM Y.01608</strain>
    </source>
</reference>
<evidence type="ECO:0000313" key="7">
    <source>
        <dbReference type="EMBL" id="KAH3676668.1"/>
    </source>
</evidence>
<dbReference type="OrthoDB" id="443772at2759"/>
<dbReference type="PANTHER" id="PTHR13028:SF0">
    <property type="entry name" value="RRNA-PROCESSING PROTEIN EBP2-RELATED"/>
    <property type="match status" value="1"/>
</dbReference>
<reference evidence="7" key="2">
    <citation type="submission" date="2021-01" db="EMBL/GenBank/DDBJ databases">
        <authorList>
            <person name="Schikora-Tamarit M.A."/>
        </authorList>
    </citation>
    <scope>NUCLEOTIDE SEQUENCE</scope>
    <source>
        <strain evidence="7">NCAIM Y.01608</strain>
    </source>
</reference>
<dbReference type="GO" id="GO:0034399">
    <property type="term" value="C:nuclear periphery"/>
    <property type="evidence" value="ECO:0007669"/>
    <property type="project" value="EnsemblFungi"/>
</dbReference>
<keyword evidence="3" id="KW-0690">Ribosome biogenesis</keyword>
<name>A0A1B7SCF0_9ASCO</name>
<gene>
    <name evidence="7" type="ORF">OGATHE_001157</name>
</gene>
<feature type="compositionally biased region" description="Basic and acidic residues" evidence="6">
    <location>
        <begin position="215"/>
        <end position="224"/>
    </location>
</feature>
<dbReference type="InterPro" id="IPR008610">
    <property type="entry name" value="Ebp2"/>
</dbReference>
<evidence type="ECO:0000313" key="8">
    <source>
        <dbReference type="Proteomes" id="UP000788993"/>
    </source>
</evidence>
<dbReference type="GO" id="GO:0042802">
    <property type="term" value="F:identical protein binding"/>
    <property type="evidence" value="ECO:0007669"/>
    <property type="project" value="EnsemblFungi"/>
</dbReference>
<dbReference type="GO" id="GO:0000280">
    <property type="term" value="P:nuclear division"/>
    <property type="evidence" value="ECO:0007669"/>
    <property type="project" value="EnsemblFungi"/>
</dbReference>
<dbReference type="Proteomes" id="UP000788993">
    <property type="component" value="Unassembled WGS sequence"/>
</dbReference>
<proteinExistence type="inferred from homology"/>
<evidence type="ECO:0000256" key="6">
    <source>
        <dbReference type="SAM" id="MobiDB-lite"/>
    </source>
</evidence>
<organism evidence="7 8">
    <name type="scientific">Ogataea polymorpha</name>
    <dbReference type="NCBI Taxonomy" id="460523"/>
    <lineage>
        <taxon>Eukaryota</taxon>
        <taxon>Fungi</taxon>
        <taxon>Dikarya</taxon>
        <taxon>Ascomycota</taxon>
        <taxon>Saccharomycotina</taxon>
        <taxon>Pichiomycetes</taxon>
        <taxon>Pichiales</taxon>
        <taxon>Pichiaceae</taxon>
        <taxon>Ogataea</taxon>
    </lineage>
</organism>
<dbReference type="GO" id="GO:0005730">
    <property type="term" value="C:nucleolus"/>
    <property type="evidence" value="ECO:0007669"/>
    <property type="project" value="UniProtKB-SubCell"/>
</dbReference>
<evidence type="ECO:0000256" key="3">
    <source>
        <dbReference type="ARBA" id="ARBA00022517"/>
    </source>
</evidence>
<keyword evidence="4" id="KW-0175">Coiled coil</keyword>
<dbReference type="GO" id="GO:0006364">
    <property type="term" value="P:rRNA processing"/>
    <property type="evidence" value="ECO:0007669"/>
    <property type="project" value="EnsemblFungi"/>
</dbReference>
<comment type="similarity">
    <text evidence="2">Belongs to the EBP2 family.</text>
</comment>
<dbReference type="GO" id="GO:0042273">
    <property type="term" value="P:ribosomal large subunit biogenesis"/>
    <property type="evidence" value="ECO:0007669"/>
    <property type="project" value="EnsemblFungi"/>
</dbReference>
<dbReference type="Pfam" id="PF05890">
    <property type="entry name" value="Ebp2"/>
    <property type="match status" value="1"/>
</dbReference>
<dbReference type="AlphaFoldDB" id="A0A1B7SCF0"/>
<keyword evidence="8" id="KW-1185">Reference proteome</keyword>
<dbReference type="PANTHER" id="PTHR13028">
    <property type="entry name" value="RRNA PROCESSING PROTEIN EBNA1-BINDING PROTEIN-RELATED"/>
    <property type="match status" value="1"/>
</dbReference>
<comment type="caution">
    <text evidence="7">The sequence shown here is derived from an EMBL/GenBank/DDBJ whole genome shotgun (WGS) entry which is preliminary data.</text>
</comment>
<keyword evidence="5" id="KW-0539">Nucleus</keyword>
<feature type="compositionally biased region" description="Basic residues" evidence="6">
    <location>
        <begin position="275"/>
        <end position="292"/>
    </location>
</feature>
<feature type="compositionally biased region" description="Acidic residues" evidence="6">
    <location>
        <begin position="44"/>
        <end position="77"/>
    </location>
</feature>